<name>A0A7M7JBU5_VARDE</name>
<keyword evidence="8" id="KW-1185">Reference proteome</keyword>
<dbReference type="RefSeq" id="XP_022649632.1">
    <property type="nucleotide sequence ID" value="XM_022793897.1"/>
</dbReference>
<dbReference type="InterPro" id="IPR039785">
    <property type="entry name" value="MINY3/4"/>
</dbReference>
<reference evidence="7" key="1">
    <citation type="submission" date="2021-01" db="UniProtKB">
        <authorList>
            <consortium name="EnsemblMetazoa"/>
        </authorList>
    </citation>
    <scope>IDENTIFICATION</scope>
</reference>
<sequence length="378" mass="43919">MVKLWNPVEENVRRRLFDVIIGKTGNFSRIWLLQHIDFPSVLNECRLQIKQYFNGPCGAVAAIQAWLVKNLLFEKIRLRPTSNQIERLAELRKQALIRALTDILWRVTPGQKGPVRLIVPFPPEGDVEENQFYASWMFAQFESPLELRAAIEKHFDRVCRYGMVPFLSSMVFSRGPDRVHLEAAKDLLVDPTDEDCFQPLVNLIVTGRAVSNVFDSPRPCTEDDHPKRGRYGIIKRSPLGFMTSVELTNNFFAVGRNLKFPKYPIWVIHGDFHYSVLFCDEPRVIKEDPKGDTFYWYTVTAHRGVLLNRQYTVKLDIKQSLSKRSTKLDRNVTVLRDCMQIRWPKAKMNVEAMATERKIRRRDDFSENTTSSSSSFLF</sequence>
<dbReference type="OrthoDB" id="10263628at2759"/>
<evidence type="ECO:0000259" key="6">
    <source>
        <dbReference type="SMART" id="SM01174"/>
    </source>
</evidence>
<dbReference type="GO" id="GO:0071108">
    <property type="term" value="P:protein K48-linked deubiquitination"/>
    <property type="evidence" value="ECO:0007669"/>
    <property type="project" value="InterPro"/>
</dbReference>
<dbReference type="Pfam" id="PF13898">
    <property type="entry name" value="MINDY-3_4_CD"/>
    <property type="match status" value="1"/>
</dbReference>
<evidence type="ECO:0000256" key="5">
    <source>
        <dbReference type="RuleBase" id="RU367088"/>
    </source>
</evidence>
<keyword evidence="3 5" id="KW-0378">Hydrolase</keyword>
<comment type="similarity">
    <text evidence="1 5">Belongs to the MINDY deubiquitinase family. FAM188 subfamily.</text>
</comment>
<keyword evidence="2 5" id="KW-0645">Protease</keyword>
<organism evidence="7 8">
    <name type="scientific">Varroa destructor</name>
    <name type="common">Honeybee mite</name>
    <dbReference type="NCBI Taxonomy" id="109461"/>
    <lineage>
        <taxon>Eukaryota</taxon>
        <taxon>Metazoa</taxon>
        <taxon>Ecdysozoa</taxon>
        <taxon>Arthropoda</taxon>
        <taxon>Chelicerata</taxon>
        <taxon>Arachnida</taxon>
        <taxon>Acari</taxon>
        <taxon>Parasitiformes</taxon>
        <taxon>Mesostigmata</taxon>
        <taxon>Gamasina</taxon>
        <taxon>Dermanyssoidea</taxon>
        <taxon>Varroidae</taxon>
        <taxon>Varroa</taxon>
    </lineage>
</organism>
<dbReference type="InterPro" id="IPR025257">
    <property type="entry name" value="MINDY-3/4_CD"/>
</dbReference>
<evidence type="ECO:0000313" key="7">
    <source>
        <dbReference type="EnsemblMetazoa" id="XP_022649631"/>
    </source>
</evidence>
<dbReference type="EnsemblMetazoa" id="XM_022793897">
    <property type="protein sequence ID" value="XP_022649632"/>
    <property type="gene ID" value="LOC111245484"/>
</dbReference>
<dbReference type="RefSeq" id="XP_022649634.1">
    <property type="nucleotide sequence ID" value="XM_022793899.1"/>
</dbReference>
<dbReference type="EC" id="3.4.19.12" evidence="5"/>
<dbReference type="EnsemblMetazoa" id="XM_022793896">
    <property type="protein sequence ID" value="XP_022649631"/>
    <property type="gene ID" value="LOC111245484"/>
</dbReference>
<dbReference type="AlphaFoldDB" id="A0A7M7JBU5"/>
<comment type="catalytic activity">
    <reaction evidence="5">
        <text>Thiol-dependent hydrolysis of ester, thioester, amide, peptide and isopeptide bonds formed by the C-terminal Gly of ubiquitin (a 76-residue protein attached to proteins as an intracellular targeting signal).</text>
        <dbReference type="EC" id="3.4.19.12"/>
    </reaction>
</comment>
<keyword evidence="5" id="KW-0833">Ubl conjugation pathway</keyword>
<feature type="domain" description="Deubiquitinating enzyme MINDY-3/4 conserved" evidence="6">
    <location>
        <begin position="17"/>
        <end position="316"/>
    </location>
</feature>
<dbReference type="GO" id="GO:1990380">
    <property type="term" value="F:K48-linked deubiquitinase activity"/>
    <property type="evidence" value="ECO:0007669"/>
    <property type="project" value="UniProtKB-UniRule"/>
</dbReference>
<dbReference type="GO" id="GO:0004843">
    <property type="term" value="F:cysteine-type deubiquitinase activity"/>
    <property type="evidence" value="ECO:0007669"/>
    <property type="project" value="UniProtKB-UniRule"/>
</dbReference>
<comment type="function">
    <text evidence="5">Hydrolase that can remove 'Lys-48'-linked conjugated ubiquitin from proteins.</text>
</comment>
<evidence type="ECO:0000256" key="3">
    <source>
        <dbReference type="ARBA" id="ARBA00022801"/>
    </source>
</evidence>
<dbReference type="InParanoid" id="A0A7M7JBU5"/>
<dbReference type="Proteomes" id="UP000594260">
    <property type="component" value="Unplaced"/>
</dbReference>
<dbReference type="RefSeq" id="XP_022649631.1">
    <property type="nucleotide sequence ID" value="XM_022793896.1"/>
</dbReference>
<evidence type="ECO:0000256" key="4">
    <source>
        <dbReference type="ARBA" id="ARBA00022807"/>
    </source>
</evidence>
<dbReference type="KEGG" id="vde:111245484"/>
<dbReference type="EnsemblMetazoa" id="XM_022793899">
    <property type="protein sequence ID" value="XP_022649634"/>
    <property type="gene ID" value="LOC111245484"/>
</dbReference>
<dbReference type="SMART" id="SM01174">
    <property type="entry name" value="DUF4205"/>
    <property type="match status" value="1"/>
</dbReference>
<evidence type="ECO:0000256" key="2">
    <source>
        <dbReference type="ARBA" id="ARBA00022670"/>
    </source>
</evidence>
<dbReference type="GO" id="GO:0006508">
    <property type="term" value="P:proteolysis"/>
    <property type="evidence" value="ECO:0007669"/>
    <property type="project" value="UniProtKB-KW"/>
</dbReference>
<proteinExistence type="inferred from homology"/>
<protein>
    <recommendedName>
        <fullName evidence="5">Ubiquitin carboxyl-terminal hydrolase MINDY</fullName>
        <ecNumber evidence="5">3.4.19.12</ecNumber>
    </recommendedName>
</protein>
<evidence type="ECO:0000313" key="8">
    <source>
        <dbReference type="Proteomes" id="UP000594260"/>
    </source>
</evidence>
<dbReference type="RefSeq" id="XP_022649633.1">
    <property type="nucleotide sequence ID" value="XM_022793898.1"/>
</dbReference>
<keyword evidence="4 5" id="KW-0788">Thiol protease</keyword>
<dbReference type="GeneID" id="111245484"/>
<dbReference type="PANTHER" id="PTHR12473:SF17">
    <property type="entry name" value="UBIQUITIN CARBOXYL-TERMINAL HYDROLASE MINDY-3"/>
    <property type="match status" value="1"/>
</dbReference>
<dbReference type="PANTHER" id="PTHR12473">
    <property type="entry name" value="UBIQUITIN CARBOXYL-TERMINAL HYDROLASE MINDY-4-RELATED"/>
    <property type="match status" value="1"/>
</dbReference>
<accession>A0A7M7JBU5</accession>
<dbReference type="EnsemblMetazoa" id="XM_022793898">
    <property type="protein sequence ID" value="XP_022649633"/>
    <property type="gene ID" value="LOC111245484"/>
</dbReference>
<evidence type="ECO:0000256" key="1">
    <source>
        <dbReference type="ARBA" id="ARBA00011074"/>
    </source>
</evidence>
<dbReference type="OMA" id="LARICWR"/>